<evidence type="ECO:0000313" key="3">
    <source>
        <dbReference type="EMBL" id="GJD96952.1"/>
    </source>
</evidence>
<comment type="caution">
    <text evidence="3">The sequence shown here is derived from an EMBL/GenBank/DDBJ whole genome shotgun (WGS) entry which is preliminary data.</text>
</comment>
<feature type="signal peptide" evidence="2">
    <location>
        <begin position="1"/>
        <end position="29"/>
    </location>
</feature>
<proteinExistence type="predicted"/>
<keyword evidence="4" id="KW-1185">Reference proteome</keyword>
<protein>
    <recommendedName>
        <fullName evidence="5">CopL family metal-binding regulatory protein</fullName>
    </recommendedName>
</protein>
<sequence length="139" mass="13932">MRLARHMAAFWLAVIATIAVLGLPSSALAHQGHRHGLHDGGHGHSAPADIRHGRDAKVSRAMTAEAATLTTEADAPGESLACTGPCCGAGGHCCAGGLVPEAGAGPFADRSGGPALARDPPARLGIVPEALPEPPRSFA</sequence>
<evidence type="ECO:0008006" key="5">
    <source>
        <dbReference type="Google" id="ProtNLM"/>
    </source>
</evidence>
<name>A0ABQ4S3I2_9HYPH</name>
<feature type="chain" id="PRO_5045945623" description="CopL family metal-binding regulatory protein" evidence="2">
    <location>
        <begin position="30"/>
        <end position="139"/>
    </location>
</feature>
<reference evidence="3" key="1">
    <citation type="journal article" date="2021" name="Front. Microbiol.">
        <title>Comprehensive Comparative Genomics and Phenotyping of Methylobacterium Species.</title>
        <authorList>
            <person name="Alessa O."/>
            <person name="Ogura Y."/>
            <person name="Fujitani Y."/>
            <person name="Takami H."/>
            <person name="Hayashi T."/>
            <person name="Sahin N."/>
            <person name="Tani A."/>
        </authorList>
    </citation>
    <scope>NUCLEOTIDE SEQUENCE</scope>
    <source>
        <strain evidence="3">DSM 19015</strain>
    </source>
</reference>
<organism evidence="3 4">
    <name type="scientific">Methylobacterium iners</name>
    <dbReference type="NCBI Taxonomy" id="418707"/>
    <lineage>
        <taxon>Bacteria</taxon>
        <taxon>Pseudomonadati</taxon>
        <taxon>Pseudomonadota</taxon>
        <taxon>Alphaproteobacteria</taxon>
        <taxon>Hyphomicrobiales</taxon>
        <taxon>Methylobacteriaceae</taxon>
        <taxon>Methylobacterium</taxon>
    </lineage>
</organism>
<reference evidence="3" key="2">
    <citation type="submission" date="2021-08" db="EMBL/GenBank/DDBJ databases">
        <authorList>
            <person name="Tani A."/>
            <person name="Ola A."/>
            <person name="Ogura Y."/>
            <person name="Katsura K."/>
            <person name="Hayashi T."/>
        </authorList>
    </citation>
    <scope>NUCLEOTIDE SEQUENCE</scope>
    <source>
        <strain evidence="3">DSM 19015</strain>
    </source>
</reference>
<gene>
    <name evidence="3" type="ORF">OCOJLMKI_4180</name>
</gene>
<feature type="region of interest" description="Disordered" evidence="1">
    <location>
        <begin position="110"/>
        <end position="139"/>
    </location>
</feature>
<evidence type="ECO:0000256" key="1">
    <source>
        <dbReference type="SAM" id="MobiDB-lite"/>
    </source>
</evidence>
<evidence type="ECO:0000313" key="4">
    <source>
        <dbReference type="Proteomes" id="UP001055125"/>
    </source>
</evidence>
<keyword evidence="2" id="KW-0732">Signal</keyword>
<dbReference type="EMBL" id="BPQP01000072">
    <property type="protein sequence ID" value="GJD96952.1"/>
    <property type="molecule type" value="Genomic_DNA"/>
</dbReference>
<accession>A0ABQ4S3I2</accession>
<evidence type="ECO:0000256" key="2">
    <source>
        <dbReference type="SAM" id="SignalP"/>
    </source>
</evidence>
<dbReference type="Proteomes" id="UP001055125">
    <property type="component" value="Unassembled WGS sequence"/>
</dbReference>